<gene>
    <name evidence="2" type="ORF">J41TS12_14200</name>
</gene>
<comment type="caution">
    <text evidence="2">The sequence shown here is derived from an EMBL/GenBank/DDBJ whole genome shotgun (WGS) entry which is preliminary data.</text>
</comment>
<dbReference type="CDD" id="cd01651">
    <property type="entry name" value="RT_G2_intron"/>
    <property type="match status" value="1"/>
</dbReference>
<protein>
    <recommendedName>
        <fullName evidence="1">Reverse transcriptase domain-containing protein</fullName>
    </recommendedName>
</protein>
<dbReference type="EMBL" id="BORR01000004">
    <property type="protein sequence ID" value="GIO36559.1"/>
    <property type="molecule type" value="Genomic_DNA"/>
</dbReference>
<accession>A0A919XPF9</accession>
<proteinExistence type="predicted"/>
<dbReference type="InterPro" id="IPR043502">
    <property type="entry name" value="DNA/RNA_pol_sf"/>
</dbReference>
<keyword evidence="3" id="KW-1185">Reference proteome</keyword>
<reference evidence="2 3" key="1">
    <citation type="submission" date="2021-03" db="EMBL/GenBank/DDBJ databases">
        <title>Antimicrobial resistance genes in bacteria isolated from Japanese honey, and their potential for conferring macrolide and lincosamide resistance in the American foulbrood pathogen Paenibacillus larvae.</title>
        <authorList>
            <person name="Okamoto M."/>
            <person name="Kumagai M."/>
            <person name="Kanamori H."/>
            <person name="Takamatsu D."/>
        </authorList>
    </citation>
    <scope>NUCLEOTIDE SEQUENCE [LARGE SCALE GENOMIC DNA]</scope>
    <source>
        <strain evidence="2 3">J41TS12</strain>
    </source>
</reference>
<sequence>MGCKMNIDEWMKIAKYRGYTHFDRKLSAKKVWDYISDSNKIKRHGFYPFIRYTITIRKYSRTRGRMTKKRVVCYSAHKDRYIYQYYSYLLNNEYNKRAQNDDLNCCAIAYRNNLGKNNIDFAKAAFDNVKRLGSCYIIIGDFTGFFDNLDHQYLKTRICDLLQVKKLPDDYYAIFKNITKFSCWDLSDLLKENGLPNSSYGMRQFNKRDIALSLAKFKTLKSKQIKPNKNSFGIPQGSAISAVLSNIYMLEFDAKMNTYVSPNNGLYMRYSDDFIIVVPKNGDESFVKDYETIMTIISETPSLELEPSKTKLFEFDAGRISSLEVQDNTVFRSEKKQQIDYLGFSFDGNIVSIRDKTISKYYNKLNRSIRKIVNNEYDTETKKIIKCIRLYKKFGLQGGNNQNRNFLTYVGRAESRFGSNERVNLVKKRHIQKIRKKMRV</sequence>
<dbReference type="InterPro" id="IPR000477">
    <property type="entry name" value="RT_dom"/>
</dbReference>
<dbReference type="AlphaFoldDB" id="A0A919XPF9"/>
<feature type="domain" description="Reverse transcriptase" evidence="1">
    <location>
        <begin position="40"/>
        <end position="346"/>
    </location>
</feature>
<dbReference type="SUPFAM" id="SSF56672">
    <property type="entry name" value="DNA/RNA polymerases"/>
    <property type="match status" value="1"/>
</dbReference>
<evidence type="ECO:0000313" key="3">
    <source>
        <dbReference type="Proteomes" id="UP000681162"/>
    </source>
</evidence>
<dbReference type="PROSITE" id="PS50878">
    <property type="entry name" value="RT_POL"/>
    <property type="match status" value="1"/>
</dbReference>
<dbReference type="Pfam" id="PF00078">
    <property type="entry name" value="RVT_1"/>
    <property type="match status" value="1"/>
</dbReference>
<organism evidence="2 3">
    <name type="scientific">Paenibacillus antibioticophila</name>
    <dbReference type="NCBI Taxonomy" id="1274374"/>
    <lineage>
        <taxon>Bacteria</taxon>
        <taxon>Bacillati</taxon>
        <taxon>Bacillota</taxon>
        <taxon>Bacilli</taxon>
        <taxon>Bacillales</taxon>
        <taxon>Paenibacillaceae</taxon>
        <taxon>Paenibacillus</taxon>
    </lineage>
</organism>
<dbReference type="PANTHER" id="PTHR34047:SF8">
    <property type="entry name" value="PROTEIN YKFC"/>
    <property type="match status" value="1"/>
</dbReference>
<name>A0A919XPF9_9BACL</name>
<dbReference type="InterPro" id="IPR051083">
    <property type="entry name" value="GrpII_Intron_Splice-Mob/Def"/>
</dbReference>
<evidence type="ECO:0000259" key="1">
    <source>
        <dbReference type="PROSITE" id="PS50878"/>
    </source>
</evidence>
<evidence type="ECO:0000313" key="2">
    <source>
        <dbReference type="EMBL" id="GIO36559.1"/>
    </source>
</evidence>
<dbReference type="PANTHER" id="PTHR34047">
    <property type="entry name" value="NUCLEAR INTRON MATURASE 1, MITOCHONDRIAL-RELATED"/>
    <property type="match status" value="1"/>
</dbReference>
<dbReference type="Proteomes" id="UP000681162">
    <property type="component" value="Unassembled WGS sequence"/>
</dbReference>